<feature type="region of interest" description="Disordered" evidence="1">
    <location>
        <begin position="25"/>
        <end position="52"/>
    </location>
</feature>
<evidence type="ECO:0000313" key="2">
    <source>
        <dbReference type="EMBL" id="SOQ54464.1"/>
    </source>
</evidence>
<protein>
    <submittedName>
        <fullName evidence="2">SFRICE_014006</fullName>
    </submittedName>
</protein>
<accession>A0A2H1WPV9</accession>
<proteinExistence type="predicted"/>
<gene>
    <name evidence="2" type="ORF">SFRICE_014006</name>
</gene>
<name>A0A2H1WPV9_SPOFR</name>
<reference evidence="2" key="1">
    <citation type="submission" date="2016-07" db="EMBL/GenBank/DDBJ databases">
        <authorList>
            <person name="Bretaudeau A."/>
        </authorList>
    </citation>
    <scope>NUCLEOTIDE SEQUENCE</scope>
    <source>
        <strain evidence="2">Rice</strain>
        <tissue evidence="2">Whole body</tissue>
    </source>
</reference>
<organism evidence="2">
    <name type="scientific">Spodoptera frugiperda</name>
    <name type="common">Fall armyworm</name>
    <dbReference type="NCBI Taxonomy" id="7108"/>
    <lineage>
        <taxon>Eukaryota</taxon>
        <taxon>Metazoa</taxon>
        <taxon>Ecdysozoa</taxon>
        <taxon>Arthropoda</taxon>
        <taxon>Hexapoda</taxon>
        <taxon>Insecta</taxon>
        <taxon>Pterygota</taxon>
        <taxon>Neoptera</taxon>
        <taxon>Endopterygota</taxon>
        <taxon>Lepidoptera</taxon>
        <taxon>Glossata</taxon>
        <taxon>Ditrysia</taxon>
        <taxon>Noctuoidea</taxon>
        <taxon>Noctuidae</taxon>
        <taxon>Amphipyrinae</taxon>
        <taxon>Spodoptera</taxon>
    </lineage>
</organism>
<evidence type="ECO:0000256" key="1">
    <source>
        <dbReference type="SAM" id="MobiDB-lite"/>
    </source>
</evidence>
<dbReference type="AlphaFoldDB" id="A0A2H1WPV9"/>
<sequence length="337" mass="36089">MSAHAIHEEKSLCDSKLVEHFSVNSRGKRADLSPDGKRSAPMDTRNTRGVSKQQAYRPSLILECLHWIRQTALPSQCPLVGENHPMISPALGEARGVSRLEPAFRAAAPAIAAAYGQWTPETPGALQVRCANLRVVGKSGIGKIEKGDIWASDNLTHTTKHNAIVVSRRFDCTVGAVAGQLAAVQRAAGSIPARSNSLCDPNCCFGSGCQVYVNLYVCKRTHDTGENPNVGNFSCVMGAYTNIQVRMTPRPETTICGSHKELLCAGIEPGTRCVATSYPATAPTEEGQSGLRSGNFTHTTIHNASVVSPFQAGAPVNQLGSPYPQIRHPYWASSMVV</sequence>
<feature type="compositionally biased region" description="Basic and acidic residues" evidence="1">
    <location>
        <begin position="28"/>
        <end position="40"/>
    </location>
</feature>
<dbReference type="EMBL" id="ODYU01009802">
    <property type="protein sequence ID" value="SOQ54464.1"/>
    <property type="molecule type" value="Genomic_DNA"/>
</dbReference>